<feature type="domain" description="Transglutaminase-like" evidence="2">
    <location>
        <begin position="185"/>
        <end position="292"/>
    </location>
</feature>
<dbReference type="SUPFAM" id="SSF54001">
    <property type="entry name" value="Cysteine proteinases"/>
    <property type="match status" value="1"/>
</dbReference>
<comment type="caution">
    <text evidence="3">The sequence shown here is derived from an EMBL/GenBank/DDBJ whole genome shotgun (WGS) entry which is preliminary data.</text>
</comment>
<evidence type="ECO:0000313" key="4">
    <source>
        <dbReference type="Proteomes" id="UP000613193"/>
    </source>
</evidence>
<dbReference type="NCBIfam" id="NF047558">
    <property type="entry name" value="TPR_END_plus"/>
    <property type="match status" value="1"/>
</dbReference>
<evidence type="ECO:0000259" key="2">
    <source>
        <dbReference type="Pfam" id="PF01841"/>
    </source>
</evidence>
<proteinExistence type="predicted"/>
<evidence type="ECO:0000256" key="1">
    <source>
        <dbReference type="SAM" id="SignalP"/>
    </source>
</evidence>
<name>A0A934PRN4_9SPHI</name>
<dbReference type="Gene3D" id="3.10.620.30">
    <property type="match status" value="1"/>
</dbReference>
<dbReference type="Pfam" id="PF01841">
    <property type="entry name" value="Transglut_core"/>
    <property type="match status" value="1"/>
</dbReference>
<reference evidence="3" key="1">
    <citation type="submission" date="2020-12" db="EMBL/GenBank/DDBJ databases">
        <title>Bacterial novel species Mucilaginibacter sp. SD-g isolated from soil.</title>
        <authorList>
            <person name="Jung H.-Y."/>
        </authorList>
    </citation>
    <scope>NUCLEOTIDE SEQUENCE</scope>
    <source>
        <strain evidence="3">SD-g</strain>
    </source>
</reference>
<feature type="signal peptide" evidence="1">
    <location>
        <begin position="1"/>
        <end position="20"/>
    </location>
</feature>
<feature type="chain" id="PRO_5037094421" evidence="1">
    <location>
        <begin position="21"/>
        <end position="418"/>
    </location>
</feature>
<keyword evidence="1" id="KW-0732">Signal</keyword>
<dbReference type="RefSeq" id="WP_200065303.1">
    <property type="nucleotide sequence ID" value="NZ_JAEHFW010000001.1"/>
</dbReference>
<organism evidence="3 4">
    <name type="scientific">Mucilaginibacter segetis</name>
    <dbReference type="NCBI Taxonomy" id="2793071"/>
    <lineage>
        <taxon>Bacteria</taxon>
        <taxon>Pseudomonadati</taxon>
        <taxon>Bacteroidota</taxon>
        <taxon>Sphingobacteriia</taxon>
        <taxon>Sphingobacteriales</taxon>
        <taxon>Sphingobacteriaceae</taxon>
        <taxon>Mucilaginibacter</taxon>
    </lineage>
</organism>
<keyword evidence="4" id="KW-1185">Reference proteome</keyword>
<accession>A0A934PRN4</accession>
<dbReference type="EMBL" id="JAEHFW010000001">
    <property type="protein sequence ID" value="MBK0378854.1"/>
    <property type="molecule type" value="Genomic_DNA"/>
</dbReference>
<dbReference type="Proteomes" id="UP000613193">
    <property type="component" value="Unassembled WGS sequence"/>
</dbReference>
<gene>
    <name evidence="3" type="ORF">I5M19_06025</name>
</gene>
<dbReference type="InterPro" id="IPR038765">
    <property type="entry name" value="Papain-like_cys_pep_sf"/>
</dbReference>
<protein>
    <submittedName>
        <fullName evidence="3">Transglutaminase domain-containing protein</fullName>
    </submittedName>
</protein>
<dbReference type="InterPro" id="IPR002931">
    <property type="entry name" value="Transglutaminase-like"/>
</dbReference>
<sequence>MKNKIYFFLIYLFTVNSLFAQTATEDPFVKFGNQQSDLLHQAYLKRDAQADKKLVDEFVARYKQLNDNDQKMYKGYITNAYYNLSCLYSLNNDKAKAFEYLDSAVNYGYMNYSHLQEDSDFANIKNEPEFKKISESMRSVGDYMYILKKGEKYNADDNRVLPAFTYQPASAPELVALKKAFNLDSIAGKGDEQSKVLNILHWVHNSVAHDGQHESGIKLINADEILTTAKQKNVGVSCGELATTMVDCYQALGFKARKVYCFPKDSLNIDYDSHVINVVYLPKMNKWVWVDPTNDAYVTDENGTLLSIAEVRDRIINNKPLVLNPDANWNHKQKIVKENYLYYYMAKNLYYLYSPLKSEYNYETKGNNKTITYVSLVPLDYFKQGPFESENVNKDTGLKIVRYKTNNPELFWKLPEAK</sequence>
<dbReference type="AlphaFoldDB" id="A0A934PRN4"/>
<evidence type="ECO:0000313" key="3">
    <source>
        <dbReference type="EMBL" id="MBK0378854.1"/>
    </source>
</evidence>